<dbReference type="InterPro" id="IPR049342">
    <property type="entry name" value="TRAF1-6_MATH_dom"/>
</dbReference>
<proteinExistence type="predicted"/>
<evidence type="ECO:0000313" key="2">
    <source>
        <dbReference type="EMBL" id="EEC08071.1"/>
    </source>
</evidence>
<evidence type="ECO:0000313" key="3">
    <source>
        <dbReference type="EnsemblMetazoa" id="ISCW005837-PA"/>
    </source>
</evidence>
<dbReference type="VEuPathDB" id="VectorBase:ISCP_023530"/>
<dbReference type="OrthoDB" id="6479682at2759"/>
<evidence type="ECO:0000313" key="4">
    <source>
        <dbReference type="Proteomes" id="UP000001555"/>
    </source>
</evidence>
<keyword evidence="4" id="KW-1185">Reference proteome</keyword>
<organism>
    <name type="scientific">Ixodes scapularis</name>
    <name type="common">Black-legged tick</name>
    <name type="synonym">Deer tick</name>
    <dbReference type="NCBI Taxonomy" id="6945"/>
    <lineage>
        <taxon>Eukaryota</taxon>
        <taxon>Metazoa</taxon>
        <taxon>Ecdysozoa</taxon>
        <taxon>Arthropoda</taxon>
        <taxon>Chelicerata</taxon>
        <taxon>Arachnida</taxon>
        <taxon>Acari</taxon>
        <taxon>Parasitiformes</taxon>
        <taxon>Ixodida</taxon>
        <taxon>Ixodoidea</taxon>
        <taxon>Ixodidae</taxon>
        <taxon>Ixodinae</taxon>
        <taxon>Ixodes</taxon>
    </lineage>
</organism>
<dbReference type="HOGENOM" id="CLU_1316709_0_0_1"/>
<reference evidence="2 4" key="1">
    <citation type="submission" date="2008-03" db="EMBL/GenBank/DDBJ databases">
        <title>Annotation of Ixodes scapularis.</title>
        <authorList>
            <consortium name="Ixodes scapularis Genome Project Consortium"/>
            <person name="Caler E."/>
            <person name="Hannick L.I."/>
            <person name="Bidwell S."/>
            <person name="Joardar V."/>
            <person name="Thiagarajan M."/>
            <person name="Amedeo P."/>
            <person name="Galinsky K.J."/>
            <person name="Schobel S."/>
            <person name="Inman J."/>
            <person name="Hostetler J."/>
            <person name="Miller J."/>
            <person name="Hammond M."/>
            <person name="Megy K."/>
            <person name="Lawson D."/>
            <person name="Kodira C."/>
            <person name="Sutton G."/>
            <person name="Meyer J."/>
            <person name="Hill C.A."/>
            <person name="Birren B."/>
            <person name="Nene V."/>
            <person name="Collins F."/>
            <person name="Alarcon-Chaidez F."/>
            <person name="Wikel S."/>
            <person name="Strausberg R."/>
        </authorList>
    </citation>
    <scope>NUCLEOTIDE SEQUENCE [LARGE SCALE GENOMIC DNA]</scope>
    <source>
        <strain evidence="4">Wikel</strain>
        <strain evidence="2">Wikel colony</strain>
    </source>
</reference>
<dbReference type="PaxDb" id="6945-B7PN99"/>
<protein>
    <recommendedName>
        <fullName evidence="1">TRAF1-6 MATH domain-containing protein</fullName>
    </recommendedName>
</protein>
<dbReference type="EMBL" id="DS751647">
    <property type="protein sequence ID" value="EEC08071.1"/>
    <property type="molecule type" value="Genomic_DNA"/>
</dbReference>
<gene>
    <name evidence="3" type="primary">8051328</name>
    <name evidence="2" type="ORF">IscW_ISCW005837</name>
</gene>
<dbReference type="VEuPathDB" id="VectorBase:ISCI005837"/>
<dbReference type="VEuPathDB" id="VectorBase:ISCW005837"/>
<dbReference type="InParanoid" id="B7PN99"/>
<dbReference type="Proteomes" id="UP000001555">
    <property type="component" value="Unassembled WGS sequence"/>
</dbReference>
<dbReference type="Gene3D" id="2.60.210.10">
    <property type="entry name" value="Apoptosis, Tumor Necrosis Factor Receptor Associated Protein 2, Chain A"/>
    <property type="match status" value="1"/>
</dbReference>
<evidence type="ECO:0000259" key="1">
    <source>
        <dbReference type="Pfam" id="PF21355"/>
    </source>
</evidence>
<feature type="domain" description="TRAF1-6 MATH" evidence="1">
    <location>
        <begin position="96"/>
        <end position="201"/>
    </location>
</feature>
<dbReference type="InterPro" id="IPR008974">
    <property type="entry name" value="TRAF-like"/>
</dbReference>
<dbReference type="AlphaFoldDB" id="B7PN99"/>
<dbReference type="SUPFAM" id="SSF49599">
    <property type="entry name" value="TRAF domain-like"/>
    <property type="match status" value="1"/>
</dbReference>
<dbReference type="Pfam" id="PF21355">
    <property type="entry name" value="TRAF-mep_MATH"/>
    <property type="match status" value="1"/>
</dbReference>
<reference evidence="3" key="2">
    <citation type="submission" date="2020-05" db="UniProtKB">
        <authorList>
            <consortium name="EnsemblMetazoa"/>
        </authorList>
    </citation>
    <scope>IDENTIFICATION</scope>
    <source>
        <strain evidence="3">wikel</strain>
    </source>
</reference>
<name>B7PN99_IXOSC</name>
<sequence>MSLAGQINELSALCTTGFAEDRRTLHEAMVDCRDQLARQMSAQGDRAVEATNKLSQSFAGLCGPKTSHWYFTFWEDLKRRAIKKGYADAFGPVRDMFGYRVSLCADIGKDDDHLRFGCFLTLHGGQDDGEVEWPFGKVYTVGVIHPEDKSNVISIKVDASKYSGLKNFERPKGMRNLSFGDPYLSSPDKLESEGFVSNGELHLFMTIEP</sequence>
<accession>B7PN99</accession>
<dbReference type="EMBL" id="ABJB010832330">
    <property type="status" value="NOT_ANNOTATED_CDS"/>
    <property type="molecule type" value="Genomic_DNA"/>
</dbReference>
<dbReference type="EnsemblMetazoa" id="ISCW005837-RA">
    <property type="protein sequence ID" value="ISCW005837-PA"/>
    <property type="gene ID" value="ISCW005837"/>
</dbReference>